<feature type="chain" id="PRO_5046508983" evidence="1">
    <location>
        <begin position="42"/>
        <end position="257"/>
    </location>
</feature>
<comment type="caution">
    <text evidence="2">The sequence shown here is derived from an EMBL/GenBank/DDBJ whole genome shotgun (WGS) entry which is preliminary data.</text>
</comment>
<evidence type="ECO:0000313" key="3">
    <source>
        <dbReference type="Proteomes" id="UP001239462"/>
    </source>
</evidence>
<feature type="signal peptide" evidence="1">
    <location>
        <begin position="1"/>
        <end position="41"/>
    </location>
</feature>
<sequence>MKHFFFNKRWEHAVTSFRLLAVSSCLALVAMMMASTSDVLAADPLPINNGHPLYHRMLPPGAIWASPHATQMQQSTFQPVAFSGPEGTKFSLPLGAGFAEEESELMAGLMVGAVYRFRITNIPQSVGVELYPTVELIGKLNPPPGKETLFPIPINLSESDLLNALDGNLVTRVIYLEDPQTAVPLAKERQDDRPIDIPLDQDALATADSLGRPIAIVRLGSKSPPRVAELQQAFYFGYPSWAPIYQDTSVQETVLAP</sequence>
<dbReference type="RefSeq" id="WP_230779616.1">
    <property type="nucleotide sequence ID" value="NZ_JAJMQV010000185.1"/>
</dbReference>
<name>A0ABT7PRT6_9BACT</name>
<evidence type="ECO:0000313" key="2">
    <source>
        <dbReference type="EMBL" id="MDM4019058.1"/>
    </source>
</evidence>
<gene>
    <name evidence="2" type="ORF">QTN89_26630</name>
</gene>
<accession>A0ABT7PRT6</accession>
<dbReference type="Proteomes" id="UP001239462">
    <property type="component" value="Unassembled WGS sequence"/>
</dbReference>
<keyword evidence="1" id="KW-0732">Signal</keyword>
<keyword evidence="3" id="KW-1185">Reference proteome</keyword>
<evidence type="ECO:0000256" key="1">
    <source>
        <dbReference type="SAM" id="SignalP"/>
    </source>
</evidence>
<proteinExistence type="predicted"/>
<dbReference type="EMBL" id="JASZZN010000030">
    <property type="protein sequence ID" value="MDM4019058.1"/>
    <property type="molecule type" value="Genomic_DNA"/>
</dbReference>
<organism evidence="2 3">
    <name type="scientific">Roseiconus lacunae</name>
    <dbReference type="NCBI Taxonomy" id="2605694"/>
    <lineage>
        <taxon>Bacteria</taxon>
        <taxon>Pseudomonadati</taxon>
        <taxon>Planctomycetota</taxon>
        <taxon>Planctomycetia</taxon>
        <taxon>Pirellulales</taxon>
        <taxon>Pirellulaceae</taxon>
        <taxon>Roseiconus</taxon>
    </lineage>
</organism>
<protein>
    <submittedName>
        <fullName evidence="2">Uncharacterized protein</fullName>
    </submittedName>
</protein>
<reference evidence="2 3" key="1">
    <citation type="submission" date="2023-06" db="EMBL/GenBank/DDBJ databases">
        <title>Roseiconus lacunae JC819 isolated from Gulf of Mannar region, Tamil Nadu.</title>
        <authorList>
            <person name="Pk S."/>
            <person name="Ch S."/>
            <person name="Ch V.R."/>
        </authorList>
    </citation>
    <scope>NUCLEOTIDE SEQUENCE [LARGE SCALE GENOMIC DNA]</scope>
    <source>
        <strain evidence="2 3">JC819</strain>
    </source>
</reference>